<reference evidence="1" key="2">
    <citation type="journal article" date="2015" name="Data Brief">
        <title>Shoot transcriptome of the giant reed, Arundo donax.</title>
        <authorList>
            <person name="Barrero R.A."/>
            <person name="Guerrero F.D."/>
            <person name="Moolhuijzen P."/>
            <person name="Goolsby J.A."/>
            <person name="Tidwell J."/>
            <person name="Bellgard S.E."/>
            <person name="Bellgard M.I."/>
        </authorList>
    </citation>
    <scope>NUCLEOTIDE SEQUENCE</scope>
    <source>
        <tissue evidence="1">Shoot tissue taken approximately 20 cm above the soil surface</tissue>
    </source>
</reference>
<proteinExistence type="predicted"/>
<protein>
    <submittedName>
        <fullName evidence="1">Uncharacterized protein</fullName>
    </submittedName>
</protein>
<reference evidence="1" key="1">
    <citation type="submission" date="2014-09" db="EMBL/GenBank/DDBJ databases">
        <authorList>
            <person name="Magalhaes I.L.F."/>
            <person name="Oliveira U."/>
            <person name="Santos F.R."/>
            <person name="Vidigal T.H.D.A."/>
            <person name="Brescovit A.D."/>
            <person name="Santos A.J."/>
        </authorList>
    </citation>
    <scope>NUCLEOTIDE SEQUENCE</scope>
    <source>
        <tissue evidence="1">Shoot tissue taken approximately 20 cm above the soil surface</tissue>
    </source>
</reference>
<name>A0A0A9GUR4_ARUDO</name>
<sequence>MRKYFYHLLQVLVVSLLSP</sequence>
<evidence type="ECO:0000313" key="1">
    <source>
        <dbReference type="EMBL" id="JAE24318.1"/>
    </source>
</evidence>
<dbReference type="EMBL" id="GBRH01173578">
    <property type="protein sequence ID" value="JAE24318.1"/>
    <property type="molecule type" value="Transcribed_RNA"/>
</dbReference>
<organism evidence="1">
    <name type="scientific">Arundo donax</name>
    <name type="common">Giant reed</name>
    <name type="synonym">Donax arundinaceus</name>
    <dbReference type="NCBI Taxonomy" id="35708"/>
    <lineage>
        <taxon>Eukaryota</taxon>
        <taxon>Viridiplantae</taxon>
        <taxon>Streptophyta</taxon>
        <taxon>Embryophyta</taxon>
        <taxon>Tracheophyta</taxon>
        <taxon>Spermatophyta</taxon>
        <taxon>Magnoliopsida</taxon>
        <taxon>Liliopsida</taxon>
        <taxon>Poales</taxon>
        <taxon>Poaceae</taxon>
        <taxon>PACMAD clade</taxon>
        <taxon>Arundinoideae</taxon>
        <taxon>Arundineae</taxon>
        <taxon>Arundo</taxon>
    </lineage>
</organism>
<dbReference type="AlphaFoldDB" id="A0A0A9GUR4"/>
<accession>A0A0A9GUR4</accession>